<name>A0ACB5UQY1_9FIRM</name>
<reference evidence="1" key="1">
    <citation type="submission" date="2023-09" db="EMBL/GenBank/DDBJ databases">
        <title>Vallitalea sediminicola and Vallitalea maricola sp. nov., anaerobic bacteria isolated from marine sediment.</title>
        <authorList>
            <person name="Hirano S."/>
            <person name="Maeda A."/>
            <person name="Terahara T."/>
            <person name="Mori K."/>
            <person name="Hamada M."/>
            <person name="Matsumoto R."/>
            <person name="Kobayashi T."/>
        </authorList>
    </citation>
    <scope>NUCLEOTIDE SEQUENCE</scope>
    <source>
        <strain evidence="1">AN17-2</strain>
    </source>
</reference>
<dbReference type="Proteomes" id="UP001374599">
    <property type="component" value="Unassembled WGS sequence"/>
</dbReference>
<accession>A0ACB5UQY1</accession>
<comment type="caution">
    <text evidence="1">The sequence shown here is derived from an EMBL/GenBank/DDBJ whole genome shotgun (WGS) entry which is preliminary data.</text>
</comment>
<protein>
    <submittedName>
        <fullName evidence="1">Enoyl-CoA hydratase/isomerase</fullName>
    </submittedName>
</protein>
<sequence>MNYKTIIPEYKNNVCYIQINRPEANNSINDILIEECTRVLDLCDENIKIVVIKGLEDVFCLGADFNEIHANISKGNYSNQSPEPLYNLWLKLATGPYITIAYVRGKANAGGVGFVAACDMVIADETAQFGLSELLFGLFPACVLPFLIRKIGFQKAHYMTLMTKPISVSQAHSLGLVDVYDKRSESLLQKHLLRLKCISKTAIIKYKRYVNSLNDILTKSKSLAVEANEEIFSDRDNINGIFRYVDEGKFPWEN</sequence>
<evidence type="ECO:0000313" key="2">
    <source>
        <dbReference type="Proteomes" id="UP001374599"/>
    </source>
</evidence>
<evidence type="ECO:0000313" key="1">
    <source>
        <dbReference type="EMBL" id="GMQ65032.1"/>
    </source>
</evidence>
<proteinExistence type="predicted"/>
<gene>
    <name evidence="1" type="ORF">AN2V17_42740</name>
</gene>
<keyword evidence="2" id="KW-1185">Reference proteome</keyword>
<dbReference type="EMBL" id="BTPU01000093">
    <property type="protein sequence ID" value="GMQ65032.1"/>
    <property type="molecule type" value="Genomic_DNA"/>
</dbReference>
<organism evidence="1 2">
    <name type="scientific">Vallitalea maricola</name>
    <dbReference type="NCBI Taxonomy" id="3074433"/>
    <lineage>
        <taxon>Bacteria</taxon>
        <taxon>Bacillati</taxon>
        <taxon>Bacillota</taxon>
        <taxon>Clostridia</taxon>
        <taxon>Lachnospirales</taxon>
        <taxon>Vallitaleaceae</taxon>
        <taxon>Vallitalea</taxon>
    </lineage>
</organism>